<reference evidence="1 2" key="1">
    <citation type="submission" date="2021-01" db="EMBL/GenBank/DDBJ databases">
        <title>Entomomonas sp. F2A isolated from a house cricket (Acheta domesticus).</title>
        <authorList>
            <person name="Spergser J."/>
            <person name="Busse H.-J."/>
        </authorList>
    </citation>
    <scope>NUCLEOTIDE SEQUENCE [LARGE SCALE GENOMIC DNA]</scope>
    <source>
        <strain evidence="1 2">F2A</strain>
    </source>
</reference>
<evidence type="ECO:0000313" key="1">
    <source>
        <dbReference type="EMBL" id="QQP85091.1"/>
    </source>
</evidence>
<proteinExistence type="predicted"/>
<dbReference type="AlphaFoldDB" id="A0A974NE25"/>
<dbReference type="EMBL" id="CP067393">
    <property type="protein sequence ID" value="QQP85091.1"/>
    <property type="molecule type" value="Genomic_DNA"/>
</dbReference>
<name>A0A974NE25_9GAMM</name>
<accession>A0A974NE25</accession>
<evidence type="ECO:0000313" key="2">
    <source>
        <dbReference type="Proteomes" id="UP000595278"/>
    </source>
</evidence>
<dbReference type="Proteomes" id="UP000595278">
    <property type="component" value="Chromosome"/>
</dbReference>
<organism evidence="1 2">
    <name type="scientific">Entomomonas asaccharolytica</name>
    <dbReference type="NCBI Taxonomy" id="2785331"/>
    <lineage>
        <taxon>Bacteria</taxon>
        <taxon>Pseudomonadati</taxon>
        <taxon>Pseudomonadota</taxon>
        <taxon>Gammaproteobacteria</taxon>
        <taxon>Pseudomonadales</taxon>
        <taxon>Pseudomonadaceae</taxon>
        <taxon>Entomomonas</taxon>
    </lineage>
</organism>
<gene>
    <name evidence="1" type="ORF">JHT90_11945</name>
</gene>
<dbReference type="RefSeq" id="WP_201091243.1">
    <property type="nucleotide sequence ID" value="NZ_CP067393.1"/>
</dbReference>
<dbReference type="KEGG" id="eaz:JHT90_11945"/>
<protein>
    <submittedName>
        <fullName evidence="1">Uncharacterized protein</fullName>
    </submittedName>
</protein>
<keyword evidence="2" id="KW-1185">Reference proteome</keyword>
<sequence>MAAFWCSKYEPVEYNGIVKPAIEWADRKGVSWETVKKRVQRGSGWCKALNLNEDDLLPKQYQLFKFKLSKQKRKGISIKKCTLLLLSAIEFMVDAAMKWWIRE</sequence>